<dbReference type="GO" id="GO:0003746">
    <property type="term" value="F:translation elongation factor activity"/>
    <property type="evidence" value="ECO:0007669"/>
    <property type="project" value="UniProtKB-KW"/>
</dbReference>
<dbReference type="SUPFAM" id="SSF81321">
    <property type="entry name" value="Family A G protein-coupled receptor-like"/>
    <property type="match status" value="1"/>
</dbReference>
<evidence type="ECO:0000256" key="3">
    <source>
        <dbReference type="ARBA" id="ARBA00022989"/>
    </source>
</evidence>
<feature type="transmembrane region" description="Helical" evidence="5">
    <location>
        <begin position="202"/>
        <end position="223"/>
    </location>
</feature>
<evidence type="ECO:0000256" key="4">
    <source>
        <dbReference type="ARBA" id="ARBA00023136"/>
    </source>
</evidence>
<feature type="domain" description="G-protein coupled receptors family 1 profile" evidence="6">
    <location>
        <begin position="46"/>
        <end position="296"/>
    </location>
</feature>
<dbReference type="AlphaFoldDB" id="A0A077ZEF0"/>
<keyword evidence="7" id="KW-0648">Protein biosynthesis</keyword>
<dbReference type="InterPro" id="IPR017452">
    <property type="entry name" value="GPCR_Rhodpsn_7TM"/>
</dbReference>
<dbReference type="Proteomes" id="UP000030665">
    <property type="component" value="Unassembled WGS sequence"/>
</dbReference>
<feature type="transmembrane region" description="Helical" evidence="5">
    <location>
        <begin position="279"/>
        <end position="299"/>
    </location>
</feature>
<keyword evidence="4 5" id="KW-0472">Membrane</keyword>
<feature type="transmembrane region" description="Helical" evidence="5">
    <location>
        <begin position="150"/>
        <end position="173"/>
    </location>
</feature>
<evidence type="ECO:0000313" key="8">
    <source>
        <dbReference type="Proteomes" id="UP000030665"/>
    </source>
</evidence>
<name>A0A077ZEF0_TRITR</name>
<comment type="subcellular location">
    <subcellularLocation>
        <location evidence="1">Membrane</location>
    </subcellularLocation>
</comment>
<evidence type="ECO:0000259" key="6">
    <source>
        <dbReference type="PROSITE" id="PS50262"/>
    </source>
</evidence>
<proteinExistence type="predicted"/>
<feature type="transmembrane region" description="Helical" evidence="5">
    <location>
        <begin position="34"/>
        <end position="54"/>
    </location>
</feature>
<keyword evidence="7" id="KW-0251">Elongation factor</keyword>
<dbReference type="OrthoDB" id="5916187at2759"/>
<protein>
    <submittedName>
        <fullName evidence="7">Selenocysteine specific elongation factor</fullName>
    </submittedName>
</protein>
<dbReference type="GO" id="GO:0016020">
    <property type="term" value="C:membrane"/>
    <property type="evidence" value="ECO:0007669"/>
    <property type="project" value="UniProtKB-SubCell"/>
</dbReference>
<gene>
    <name evidence="7" type="ORF">TTRE_0000650901</name>
</gene>
<dbReference type="PROSITE" id="PS50262">
    <property type="entry name" value="G_PROTEIN_RECEP_F1_2"/>
    <property type="match status" value="1"/>
</dbReference>
<keyword evidence="2 5" id="KW-0812">Transmembrane</keyword>
<reference evidence="7" key="2">
    <citation type="submission" date="2014-03" db="EMBL/GenBank/DDBJ databases">
        <title>The whipworm genome and dual-species transcriptomics of an intimate host-pathogen interaction.</title>
        <authorList>
            <person name="Foth B.J."/>
            <person name="Tsai I.J."/>
            <person name="Reid A.J."/>
            <person name="Bancroft A.J."/>
            <person name="Nichol S."/>
            <person name="Tracey A."/>
            <person name="Holroyd N."/>
            <person name="Cotton J.A."/>
            <person name="Stanley E.J."/>
            <person name="Zarowiecki M."/>
            <person name="Liu J.Z."/>
            <person name="Huckvale T."/>
            <person name="Cooper P.J."/>
            <person name="Grencis R.K."/>
            <person name="Berriman M."/>
        </authorList>
    </citation>
    <scope>NUCLEOTIDE SEQUENCE [LARGE SCALE GENOMIC DNA]</scope>
</reference>
<evidence type="ECO:0000256" key="2">
    <source>
        <dbReference type="ARBA" id="ARBA00022692"/>
    </source>
</evidence>
<evidence type="ECO:0000256" key="1">
    <source>
        <dbReference type="ARBA" id="ARBA00004370"/>
    </source>
</evidence>
<keyword evidence="3 5" id="KW-1133">Transmembrane helix</keyword>
<feature type="transmembrane region" description="Helical" evidence="5">
    <location>
        <begin position="66"/>
        <end position="88"/>
    </location>
</feature>
<reference evidence="7" key="1">
    <citation type="submission" date="2014-01" db="EMBL/GenBank/DDBJ databases">
        <authorList>
            <person name="Aslett M."/>
        </authorList>
    </citation>
    <scope>NUCLEOTIDE SEQUENCE</scope>
</reference>
<dbReference type="EMBL" id="HG806285">
    <property type="protein sequence ID" value="CDW58204.1"/>
    <property type="molecule type" value="Genomic_DNA"/>
</dbReference>
<feature type="transmembrane region" description="Helical" evidence="5">
    <location>
        <begin position="247"/>
        <end position="267"/>
    </location>
</feature>
<accession>A0A077ZEF0</accession>
<dbReference type="Gene3D" id="1.20.1070.10">
    <property type="entry name" value="Rhodopsin 7-helix transmembrane proteins"/>
    <property type="match status" value="1"/>
</dbReference>
<evidence type="ECO:0000313" key="7">
    <source>
        <dbReference type="EMBL" id="CDW58204.1"/>
    </source>
</evidence>
<organism evidence="7 8">
    <name type="scientific">Trichuris trichiura</name>
    <name type="common">Whipworm</name>
    <name type="synonym">Trichocephalus trichiurus</name>
    <dbReference type="NCBI Taxonomy" id="36087"/>
    <lineage>
        <taxon>Eukaryota</taxon>
        <taxon>Metazoa</taxon>
        <taxon>Ecdysozoa</taxon>
        <taxon>Nematoda</taxon>
        <taxon>Enoplea</taxon>
        <taxon>Dorylaimia</taxon>
        <taxon>Trichinellida</taxon>
        <taxon>Trichuridae</taxon>
        <taxon>Trichuris</taxon>
    </lineage>
</organism>
<sequence>MNSTASAFVNFTTPANETDIMEEDDDNAIGIDDYVVLFYGWIALIPNSFLLYVIIRNKLQKKISYLYVAAYASTNILTGFAFICSAVRRFILFSVDPFELTPSQCLVQAFYLSIYICCDILGVAIPVLISFERFIAVMSHRLYSLMNLKVACYLLGLVGASIVADVVYCWISLYMLPDDFVIPGTCTAALYSVDDYDFFHRVYLTTLSYCALAFYAGALLAIVCRRDKGNSVRAAQMKREAVITRRLSYLILLTLFFQALPLTLSFVEIEMETMEKISIVIYVADILNMATFVLIFSAINPELRKGFLQICCRRRASVASSGGPTKPK</sequence>
<keyword evidence="8" id="KW-1185">Reference proteome</keyword>
<feature type="transmembrane region" description="Helical" evidence="5">
    <location>
        <begin position="108"/>
        <end position="129"/>
    </location>
</feature>
<evidence type="ECO:0000256" key="5">
    <source>
        <dbReference type="SAM" id="Phobius"/>
    </source>
</evidence>